<keyword evidence="4" id="KW-0769">Symport</keyword>
<feature type="transmembrane region" description="Helical" evidence="7">
    <location>
        <begin position="344"/>
        <end position="364"/>
    </location>
</feature>
<dbReference type="InterPro" id="IPR001046">
    <property type="entry name" value="NRAMP_fam"/>
</dbReference>
<keyword evidence="5 7" id="KW-1133">Transmembrane helix</keyword>
<sequence length="431" mass="45832">MRESNDSEDGLENPAQRSLLGGLGAGLITGAADDDPGGIATYSQVGAAYGYGTLWTVILALPLMIGIQTICARIGRVTGKGLAANIRSQCPFALAIGFVFLLFVANIINLSADIGAMGAAMKLLIGGPAFAYAAGFAVVSVLLQVFIPFDSYSPLLKVMTFSLFAYVGTVLVIHVPWLDVARGTFMPAVDFNAKYAVAVVAVFGTTISPYLFFWQASQEANEVRITPRRKPLRRASDQGPDALRRINVDTITGMLFSEVVAFFIILTAAVVLHANGKTDIQTSSDAAAALLPIAGKFAFWLFAAGIIGTGLLALPVLAGSCAYALGETFRWKTGLEAKPHKAKLFYATIALATLIGMGLSFSPMDPIKMLFWSAVINGVIAVPLMLVIMFLASRRKVMGKFSIPLRLKLVGWMATLVMAAAAIVMFVTWGD</sequence>
<feature type="transmembrane region" description="Helical" evidence="7">
    <location>
        <begin position="254"/>
        <end position="274"/>
    </location>
</feature>
<dbReference type="Pfam" id="PF01566">
    <property type="entry name" value="Nramp"/>
    <property type="match status" value="1"/>
</dbReference>
<dbReference type="KEGG" id="rhf:EUB48_05270"/>
<accession>A0A515D8P2</accession>
<feature type="transmembrane region" description="Helical" evidence="7">
    <location>
        <begin position="123"/>
        <end position="143"/>
    </location>
</feature>
<feature type="transmembrane region" description="Helical" evidence="7">
    <location>
        <begin position="370"/>
        <end position="393"/>
    </location>
</feature>
<dbReference type="AlphaFoldDB" id="A0A515D8P2"/>
<keyword evidence="3 7" id="KW-0812">Transmembrane</keyword>
<dbReference type="GO" id="GO:0015293">
    <property type="term" value="F:symporter activity"/>
    <property type="evidence" value="ECO:0007669"/>
    <property type="project" value="UniProtKB-KW"/>
</dbReference>
<proteinExistence type="predicted"/>
<dbReference type="PANTHER" id="PTHR11706:SF33">
    <property type="entry name" value="NATURAL RESISTANCE-ASSOCIATED MACROPHAGE PROTEIN 2"/>
    <property type="match status" value="1"/>
</dbReference>
<dbReference type="PANTHER" id="PTHR11706">
    <property type="entry name" value="SOLUTE CARRIER PROTEIN FAMILY 11 MEMBER"/>
    <property type="match status" value="1"/>
</dbReference>
<evidence type="ECO:0000256" key="7">
    <source>
        <dbReference type="SAM" id="Phobius"/>
    </source>
</evidence>
<keyword evidence="6 7" id="KW-0472">Membrane</keyword>
<feature type="transmembrane region" description="Helical" evidence="7">
    <location>
        <begin position="155"/>
        <end position="175"/>
    </location>
</feature>
<feature type="transmembrane region" description="Helical" evidence="7">
    <location>
        <begin position="48"/>
        <end position="71"/>
    </location>
</feature>
<dbReference type="GO" id="GO:0005384">
    <property type="term" value="F:manganese ion transmembrane transporter activity"/>
    <property type="evidence" value="ECO:0007669"/>
    <property type="project" value="TreeGrafter"/>
</dbReference>
<feature type="transmembrane region" description="Helical" evidence="7">
    <location>
        <begin position="405"/>
        <end position="429"/>
    </location>
</feature>
<dbReference type="GO" id="GO:0005886">
    <property type="term" value="C:plasma membrane"/>
    <property type="evidence" value="ECO:0007669"/>
    <property type="project" value="TreeGrafter"/>
</dbReference>
<organism evidence="8 9">
    <name type="scientific">Rhodoferax sediminis</name>
    <dbReference type="NCBI Taxonomy" id="2509614"/>
    <lineage>
        <taxon>Bacteria</taxon>
        <taxon>Pseudomonadati</taxon>
        <taxon>Pseudomonadota</taxon>
        <taxon>Betaproteobacteria</taxon>
        <taxon>Burkholderiales</taxon>
        <taxon>Comamonadaceae</taxon>
        <taxon>Rhodoferax</taxon>
    </lineage>
</organism>
<keyword evidence="9" id="KW-1185">Reference proteome</keyword>
<evidence type="ECO:0000256" key="1">
    <source>
        <dbReference type="ARBA" id="ARBA00004141"/>
    </source>
</evidence>
<dbReference type="OrthoDB" id="9787548at2"/>
<dbReference type="Proteomes" id="UP000316798">
    <property type="component" value="Chromosome"/>
</dbReference>
<reference evidence="8 9" key="1">
    <citation type="submission" date="2019-01" db="EMBL/GenBank/DDBJ databases">
        <title>Genomic insights into a novel species Rhodoferax sp.</title>
        <authorList>
            <person name="Jin L."/>
        </authorList>
    </citation>
    <scope>NUCLEOTIDE SEQUENCE [LARGE SCALE GENOMIC DNA]</scope>
    <source>
        <strain evidence="8 9">CHu59-6-5</strain>
    </source>
</reference>
<feature type="transmembrane region" description="Helical" evidence="7">
    <location>
        <begin position="195"/>
        <end position="214"/>
    </location>
</feature>
<evidence type="ECO:0000256" key="3">
    <source>
        <dbReference type="ARBA" id="ARBA00022692"/>
    </source>
</evidence>
<keyword evidence="2" id="KW-0813">Transport</keyword>
<dbReference type="RefSeq" id="WP_142817935.1">
    <property type="nucleotide sequence ID" value="NZ_CP035503.1"/>
</dbReference>
<evidence type="ECO:0000256" key="6">
    <source>
        <dbReference type="ARBA" id="ARBA00023136"/>
    </source>
</evidence>
<gene>
    <name evidence="8" type="ORF">EUB48_05270</name>
</gene>
<feature type="transmembrane region" description="Helical" evidence="7">
    <location>
        <begin position="92"/>
        <end position="111"/>
    </location>
</feature>
<name>A0A515D8P2_9BURK</name>
<dbReference type="GO" id="GO:0015086">
    <property type="term" value="F:cadmium ion transmembrane transporter activity"/>
    <property type="evidence" value="ECO:0007669"/>
    <property type="project" value="TreeGrafter"/>
</dbReference>
<dbReference type="GO" id="GO:0034755">
    <property type="term" value="P:iron ion transmembrane transport"/>
    <property type="evidence" value="ECO:0007669"/>
    <property type="project" value="TreeGrafter"/>
</dbReference>
<comment type="subcellular location">
    <subcellularLocation>
        <location evidence="1">Membrane</location>
        <topology evidence="1">Multi-pass membrane protein</topology>
    </subcellularLocation>
</comment>
<evidence type="ECO:0000256" key="2">
    <source>
        <dbReference type="ARBA" id="ARBA00022448"/>
    </source>
</evidence>
<evidence type="ECO:0000256" key="4">
    <source>
        <dbReference type="ARBA" id="ARBA00022847"/>
    </source>
</evidence>
<evidence type="ECO:0000313" key="9">
    <source>
        <dbReference type="Proteomes" id="UP000316798"/>
    </source>
</evidence>
<protein>
    <submittedName>
        <fullName evidence="8">Divalent metal cation transporter</fullName>
    </submittedName>
</protein>
<evidence type="ECO:0000313" key="8">
    <source>
        <dbReference type="EMBL" id="QDL36773.1"/>
    </source>
</evidence>
<dbReference type="EMBL" id="CP035503">
    <property type="protein sequence ID" value="QDL36773.1"/>
    <property type="molecule type" value="Genomic_DNA"/>
</dbReference>
<evidence type="ECO:0000256" key="5">
    <source>
        <dbReference type="ARBA" id="ARBA00022989"/>
    </source>
</evidence>
<feature type="transmembrane region" description="Helical" evidence="7">
    <location>
        <begin position="297"/>
        <end position="323"/>
    </location>
</feature>